<dbReference type="AlphaFoldDB" id="A0A8S1HT01"/>
<dbReference type="EMBL" id="CAJGYM010000090">
    <property type="protein sequence ID" value="CAD6197311.1"/>
    <property type="molecule type" value="Genomic_DNA"/>
</dbReference>
<evidence type="ECO:0000313" key="1">
    <source>
        <dbReference type="EMBL" id="CAD6197311.1"/>
    </source>
</evidence>
<gene>
    <name evidence="1" type="ORF">CAUJ_LOCUS13220</name>
</gene>
<sequence length="106" mass="12067">MERVGNYYYVKDGHVVTAIFMAFPHSERLRAGRLEHPHNPVAICLPAYEVRAVLNAAIRKVCSTPLPPITSPTYAPMMLMAIKIIFSLKIFEQNEARRIQEQELEG</sequence>
<comment type="caution">
    <text evidence="1">The sequence shown here is derived from an EMBL/GenBank/DDBJ whole genome shotgun (WGS) entry which is preliminary data.</text>
</comment>
<evidence type="ECO:0000313" key="2">
    <source>
        <dbReference type="Proteomes" id="UP000835052"/>
    </source>
</evidence>
<protein>
    <submittedName>
        <fullName evidence="1">Uncharacterized protein</fullName>
    </submittedName>
</protein>
<accession>A0A8S1HT01</accession>
<keyword evidence="2" id="KW-1185">Reference proteome</keyword>
<dbReference type="Proteomes" id="UP000835052">
    <property type="component" value="Unassembled WGS sequence"/>
</dbReference>
<name>A0A8S1HT01_9PELO</name>
<organism evidence="1 2">
    <name type="scientific">Caenorhabditis auriculariae</name>
    <dbReference type="NCBI Taxonomy" id="2777116"/>
    <lineage>
        <taxon>Eukaryota</taxon>
        <taxon>Metazoa</taxon>
        <taxon>Ecdysozoa</taxon>
        <taxon>Nematoda</taxon>
        <taxon>Chromadorea</taxon>
        <taxon>Rhabditida</taxon>
        <taxon>Rhabditina</taxon>
        <taxon>Rhabditomorpha</taxon>
        <taxon>Rhabditoidea</taxon>
        <taxon>Rhabditidae</taxon>
        <taxon>Peloderinae</taxon>
        <taxon>Caenorhabditis</taxon>
    </lineage>
</organism>
<proteinExistence type="predicted"/>
<reference evidence="1" key="1">
    <citation type="submission" date="2020-10" db="EMBL/GenBank/DDBJ databases">
        <authorList>
            <person name="Kikuchi T."/>
        </authorList>
    </citation>
    <scope>NUCLEOTIDE SEQUENCE</scope>
    <source>
        <strain evidence="1">NKZ352</strain>
    </source>
</reference>